<dbReference type="SUPFAM" id="SSF56529">
    <property type="entry name" value="FAH"/>
    <property type="match status" value="1"/>
</dbReference>
<proteinExistence type="inferred from homology"/>
<dbReference type="EMBL" id="WVUH01000205">
    <property type="protein sequence ID" value="MBO4208530.1"/>
    <property type="molecule type" value="Genomic_DNA"/>
</dbReference>
<evidence type="ECO:0000259" key="3">
    <source>
        <dbReference type="Pfam" id="PF01557"/>
    </source>
</evidence>
<dbReference type="Proteomes" id="UP000823521">
    <property type="component" value="Unassembled WGS sequence"/>
</dbReference>
<comment type="similarity">
    <text evidence="1">Belongs to the FAH family.</text>
</comment>
<keyword evidence="5" id="KW-1185">Reference proteome</keyword>
<organism evidence="4 5">
    <name type="scientific">Micromonospora echinofusca</name>
    <dbReference type="NCBI Taxonomy" id="47858"/>
    <lineage>
        <taxon>Bacteria</taxon>
        <taxon>Bacillati</taxon>
        <taxon>Actinomycetota</taxon>
        <taxon>Actinomycetes</taxon>
        <taxon>Micromonosporales</taxon>
        <taxon>Micromonosporaceae</taxon>
        <taxon>Micromonospora</taxon>
    </lineage>
</organism>
<reference evidence="4 5" key="1">
    <citation type="submission" date="2019-12" db="EMBL/GenBank/DDBJ databases">
        <title>Whole genome sequencing of endophytic Actinobacterium Micromonospora sp. MPMI6T.</title>
        <authorList>
            <person name="Evv R."/>
            <person name="Podile A.R."/>
        </authorList>
    </citation>
    <scope>NUCLEOTIDE SEQUENCE [LARGE SCALE GENOMIC DNA]</scope>
    <source>
        <strain evidence="4 5">MPMI6</strain>
    </source>
</reference>
<dbReference type="InterPro" id="IPR051121">
    <property type="entry name" value="FAH"/>
</dbReference>
<keyword evidence="2" id="KW-0479">Metal-binding</keyword>
<dbReference type="PANTHER" id="PTHR42796">
    <property type="entry name" value="FUMARYLACETOACETATE HYDROLASE DOMAIN-CONTAINING PROTEIN 2A-RELATED"/>
    <property type="match status" value="1"/>
</dbReference>
<sequence>MRIGNLAGVPVFLGDAGAYDLATASAGRFADARSILAGWDEFLDWAAGLRPEWTPYDPALLGPPVPDPGQVFGVGLNYTSHVAETGRDHGTRALPQGFTKFPSCVSGPCDPIELRGHTVDYEVELVAVVGRHAVDVPVARALDHVAGYMVGQDLSDRAVQRAGQLSLGKSFRTYAPTGPWLVSRDEIPDPQALALRCWINDEPVQDGTTADMVYGVAELIALLSAITPLRPGDLIFTGTPAGVGIFRDPPRFLRPGDEVRSEITGLGTLRNACVAAPAPADPLGQRWRDLKLDRS</sequence>
<accession>A0ABS3VVJ0</accession>
<name>A0ABS3VVJ0_MICEH</name>
<evidence type="ECO:0000313" key="4">
    <source>
        <dbReference type="EMBL" id="MBO4208530.1"/>
    </source>
</evidence>
<dbReference type="InterPro" id="IPR036663">
    <property type="entry name" value="Fumarylacetoacetase_C_sf"/>
</dbReference>
<evidence type="ECO:0000256" key="1">
    <source>
        <dbReference type="ARBA" id="ARBA00010211"/>
    </source>
</evidence>
<dbReference type="GO" id="GO:0016787">
    <property type="term" value="F:hydrolase activity"/>
    <property type="evidence" value="ECO:0007669"/>
    <property type="project" value="UniProtKB-KW"/>
</dbReference>
<comment type="caution">
    <text evidence="4">The sequence shown here is derived from an EMBL/GenBank/DDBJ whole genome shotgun (WGS) entry which is preliminary data.</text>
</comment>
<evidence type="ECO:0000313" key="5">
    <source>
        <dbReference type="Proteomes" id="UP000823521"/>
    </source>
</evidence>
<gene>
    <name evidence="4" type="ORF">GSF22_21320</name>
</gene>
<dbReference type="InterPro" id="IPR011234">
    <property type="entry name" value="Fumarylacetoacetase-like_C"/>
</dbReference>
<dbReference type="RefSeq" id="WP_208815519.1">
    <property type="nucleotide sequence ID" value="NZ_WVUH01000205.1"/>
</dbReference>
<evidence type="ECO:0000256" key="2">
    <source>
        <dbReference type="ARBA" id="ARBA00022723"/>
    </source>
</evidence>
<feature type="domain" description="Fumarylacetoacetase-like C-terminal" evidence="3">
    <location>
        <begin position="71"/>
        <end position="272"/>
    </location>
</feature>
<dbReference type="PANTHER" id="PTHR42796:SF4">
    <property type="entry name" value="FUMARYLACETOACETATE HYDROLASE DOMAIN-CONTAINING PROTEIN 2A"/>
    <property type="match status" value="1"/>
</dbReference>
<dbReference type="Pfam" id="PF01557">
    <property type="entry name" value="FAA_hydrolase"/>
    <property type="match status" value="1"/>
</dbReference>
<dbReference type="Gene3D" id="3.90.850.10">
    <property type="entry name" value="Fumarylacetoacetase-like, C-terminal domain"/>
    <property type="match status" value="1"/>
</dbReference>
<keyword evidence="4" id="KW-0378">Hydrolase</keyword>
<protein>
    <submittedName>
        <fullName evidence="4">Fumarylacetoacetate hydrolase</fullName>
    </submittedName>
</protein>